<protein>
    <recommendedName>
        <fullName evidence="7">Cell morphogenesis protein N-terminal domain-containing protein</fullName>
    </recommendedName>
</protein>
<dbReference type="VEuPathDB" id="FungiDB:PSHT_05915"/>
<keyword evidence="6" id="KW-1185">Reference proteome</keyword>
<dbReference type="GO" id="GO:0005938">
    <property type="term" value="C:cell cortex"/>
    <property type="evidence" value="ECO:0007669"/>
    <property type="project" value="TreeGrafter"/>
</dbReference>
<evidence type="ECO:0000313" key="6">
    <source>
        <dbReference type="Proteomes" id="UP000239156"/>
    </source>
</evidence>
<feature type="region of interest" description="Disordered" evidence="1">
    <location>
        <begin position="1329"/>
        <end position="1381"/>
    </location>
</feature>
<dbReference type="InterPro" id="IPR039867">
    <property type="entry name" value="Furry/Tao3/Mor2"/>
</dbReference>
<feature type="compositionally biased region" description="Polar residues" evidence="1">
    <location>
        <begin position="1796"/>
        <end position="1815"/>
    </location>
</feature>
<feature type="compositionally biased region" description="Low complexity" evidence="1">
    <location>
        <begin position="83"/>
        <end position="94"/>
    </location>
</feature>
<evidence type="ECO:0000259" key="3">
    <source>
        <dbReference type="Pfam" id="PF14225"/>
    </source>
</evidence>
<organism evidence="5 6">
    <name type="scientific">Puccinia striiformis</name>
    <dbReference type="NCBI Taxonomy" id="27350"/>
    <lineage>
        <taxon>Eukaryota</taxon>
        <taxon>Fungi</taxon>
        <taxon>Dikarya</taxon>
        <taxon>Basidiomycota</taxon>
        <taxon>Pucciniomycotina</taxon>
        <taxon>Pucciniomycetes</taxon>
        <taxon>Pucciniales</taxon>
        <taxon>Pucciniaceae</taxon>
        <taxon>Puccinia</taxon>
    </lineage>
</organism>
<feature type="compositionally biased region" description="Polar residues" evidence="1">
    <location>
        <begin position="42"/>
        <end position="71"/>
    </location>
</feature>
<dbReference type="Pfam" id="PF14225">
    <property type="entry name" value="MOR2-PAG1_C"/>
    <property type="match status" value="1"/>
</dbReference>
<feature type="domain" description="Cell morphogenesis central region" evidence="4">
    <location>
        <begin position="1818"/>
        <end position="1891"/>
    </location>
</feature>
<dbReference type="VEuPathDB" id="FungiDB:PSTT_00788"/>
<evidence type="ECO:0000259" key="4">
    <source>
        <dbReference type="Pfam" id="PF14228"/>
    </source>
</evidence>
<comment type="caution">
    <text evidence="5">The sequence shown here is derived from an EMBL/GenBank/DDBJ whole genome shotgun (WGS) entry which is preliminary data.</text>
</comment>
<evidence type="ECO:0008006" key="7">
    <source>
        <dbReference type="Google" id="ProtNLM"/>
    </source>
</evidence>
<dbReference type="InterPro" id="IPR029473">
    <property type="entry name" value="MOR2-PAG1_mid"/>
</dbReference>
<feature type="compositionally biased region" description="Polar residues" evidence="1">
    <location>
        <begin position="219"/>
        <end position="238"/>
    </location>
</feature>
<feature type="region of interest" description="Disordered" evidence="1">
    <location>
        <begin position="1796"/>
        <end position="1816"/>
    </location>
</feature>
<dbReference type="PANTHER" id="PTHR12295:SF30">
    <property type="entry name" value="PROTEIN FURRY"/>
    <property type="match status" value="1"/>
</dbReference>
<reference evidence="5" key="1">
    <citation type="submission" date="2017-12" db="EMBL/GenBank/DDBJ databases">
        <title>Gene loss provides genomic basis for host adaptation in cereal stripe rust fungi.</title>
        <authorList>
            <person name="Xia C."/>
        </authorList>
    </citation>
    <scope>NUCLEOTIDE SEQUENCE [LARGE SCALE GENOMIC DNA]</scope>
    <source>
        <strain evidence="5">93-210</strain>
    </source>
</reference>
<feature type="compositionally biased region" description="Polar residues" evidence="1">
    <location>
        <begin position="1338"/>
        <end position="1359"/>
    </location>
</feature>
<accession>A0A2S4W5C4</accession>
<feature type="compositionally biased region" description="Low complexity" evidence="1">
    <location>
        <begin position="2167"/>
        <end position="2178"/>
    </location>
</feature>
<feature type="compositionally biased region" description="Low complexity" evidence="1">
    <location>
        <begin position="246"/>
        <end position="260"/>
    </location>
</feature>
<evidence type="ECO:0000259" key="2">
    <source>
        <dbReference type="Pfam" id="PF14222"/>
    </source>
</evidence>
<feature type="compositionally biased region" description="Pro residues" evidence="1">
    <location>
        <begin position="106"/>
        <end position="117"/>
    </location>
</feature>
<feature type="region of interest" description="Disordered" evidence="1">
    <location>
        <begin position="680"/>
        <end position="720"/>
    </location>
</feature>
<feature type="compositionally biased region" description="Polar residues" evidence="1">
    <location>
        <begin position="188"/>
        <end position="198"/>
    </location>
</feature>
<name>A0A2S4W5C4_9BASI</name>
<proteinExistence type="predicted"/>
<dbReference type="EMBL" id="PKSL01000004">
    <property type="protein sequence ID" value="POW16963.1"/>
    <property type="molecule type" value="Genomic_DNA"/>
</dbReference>
<feature type="compositionally biased region" description="Polar residues" evidence="1">
    <location>
        <begin position="164"/>
        <end position="175"/>
    </location>
</feature>
<feature type="compositionally biased region" description="Low complexity" evidence="1">
    <location>
        <begin position="203"/>
        <end position="218"/>
    </location>
</feature>
<gene>
    <name evidence="5" type="ORF">PSTT_00788</name>
</gene>
<feature type="non-terminal residue" evidence="5">
    <location>
        <position position="1"/>
    </location>
</feature>
<feature type="region of interest" description="Disordered" evidence="1">
    <location>
        <begin position="2156"/>
        <end position="2269"/>
    </location>
</feature>
<feature type="domain" description="Cell morphogenesis protein C-terminal" evidence="3">
    <location>
        <begin position="1991"/>
        <end position="2043"/>
    </location>
</feature>
<feature type="region of interest" description="Disordered" evidence="1">
    <location>
        <begin position="37"/>
        <end position="260"/>
    </location>
</feature>
<evidence type="ECO:0000313" key="5">
    <source>
        <dbReference type="EMBL" id="POW16963.1"/>
    </source>
</evidence>
<feature type="compositionally biased region" description="Low complexity" evidence="1">
    <location>
        <begin position="2228"/>
        <end position="2259"/>
    </location>
</feature>
<dbReference type="SUPFAM" id="SSF48371">
    <property type="entry name" value="ARM repeat"/>
    <property type="match status" value="1"/>
</dbReference>
<dbReference type="GO" id="GO:0000902">
    <property type="term" value="P:cell morphogenesis"/>
    <property type="evidence" value="ECO:0007669"/>
    <property type="project" value="InterPro"/>
</dbReference>
<feature type="compositionally biased region" description="Low complexity" evidence="1">
    <location>
        <begin position="150"/>
        <end position="163"/>
    </location>
</feature>
<dbReference type="Proteomes" id="UP000239156">
    <property type="component" value="Unassembled WGS sequence"/>
</dbReference>
<dbReference type="GO" id="GO:0030427">
    <property type="term" value="C:site of polarized growth"/>
    <property type="evidence" value="ECO:0007669"/>
    <property type="project" value="TreeGrafter"/>
</dbReference>
<dbReference type="Pfam" id="PF14228">
    <property type="entry name" value="MOR2-PAG1_mid"/>
    <property type="match status" value="1"/>
</dbReference>
<dbReference type="PANTHER" id="PTHR12295">
    <property type="entry name" value="FURRY-RELATED"/>
    <property type="match status" value="1"/>
</dbReference>
<dbReference type="Pfam" id="PF14222">
    <property type="entry name" value="MOR2-PAG1_N"/>
    <property type="match status" value="1"/>
</dbReference>
<sequence>CAWIVPDDANLKVMVLDHRRIITAASQPIMQIEIPDFDDEPVSQNHGGFFSGSANHQRDGSNSSSHQQHSTGGAGLSFGNFTSSASSSSNLSVSRPFGGQHTHTLPLPPPPPPPPLSRRPSANQNIPISAGPEQPSSSQLALRRNPSITHHPSLHPSPSSPSLNSAYHHQAPTTRTTHRKLSVASLRSGINSKSTSNSDHSRPQQQQQQQQQRNPNQNDSSAFPSGSTPMSANGTQNGRFPRNRSDTSSANTATHSTTGSAHVDHYAPLEVAIYLIMDRFCEECETKLAQILSKPIPASVEDDVYIPYCLGHGVDPAFDATFTSLAQVSKKNPGQVVAFVMRWKSRQGESTDDYAIQRALVTSGNSLNSKRVATVLSERKNLALVYILCRALISIVQGVTREALGEELGTRLEEIVFNSIKNADPHVTSRSPNKQANMNMFAYLLGALSNIRFTSVSDRFAAEMDAMNRVAHLRDQKDWEGRLGYLIRGVQFMKLKVYPLEAFEDTADFILVFATVFESSRGSSVKTAMAETLGPLLAQVVQSATAEVNHPTIEWCTTKLKDKSTRATMMLGIVQLTWSYLHRVREGASALNKRLEPILKTAFPPDRKNVYPSEVSLDTFASLIHFILYWQLDYGTDYVLKSLLTYANDAHENNQGLVAQTGAERIMIGITGSLRALTSLEKGEDPPYPTNGNHHNSRSSSNAHVSYDPTPAKSAEPQNDGQALKPELLEKPRIKDFVDAIGTKVLQMAAYCDRSLAPFTINEDRYLTPWHDGIAAKVEAFDGPTVVKRHGAFAVEYPRHLQPTFDVLQTCLQAWPRLLNSPAAESASLAILLRGLVSLDNGVTIEAKLCLRRFLQAGKSLTVLQAYTRFLVKPDFLVRIKSNLQKGLDSKVEQLVKFWVEALTVSVNREEDLDYASSPSFGPEGTKLICHMEATGLVLLCSRSYYIRRFALDALRIIATTRGILQEASSVSTPRSMAFGPTCSVTSLLAEAEKRLFDNLNVDDFSSVERTRLVKWKKPRKSSNGETLTRLLESDNPTDYTLLCFALSSIFGISLVHLPATVSHARILLYGHLQRLYPLASDAAGFGGRSTVNGTGLHPGWDDRNLYMSWSSLLISVTSITTSTDQTTGDLSPTIDTLSSTAQSVSARERNISPGQDLIKTLVPFLTSDQPPFREAAIRAMSSIHVSMYPTLLEGLSGLAHHLTSERKMIEAQKDRSARPNGTVKIIRLFSAIGKLHESTTKLLFHPAFSINERTIDILSKFTQRRRYRDHLHPQIISNLRGKFIEKLTILRSSANLEQGLKSQISQLFPKELFIDFYNLAEDWSTRAVNPSSSSSSQTQFTQGSLNFNQHTHSSNHPTGGTDGYHSRAGSMSSRANAPPRSDLLTASATMVATLCETYLDIRVASGSQARPESSADRPRISVSRILRWIVMVFEKQDPKAHTQARRAFIGSLRNSTESDRLLEATLTICWNDSKPMPLLQTLFGVLGNALISDLSLPIRNSALLVICLARLTHSELTMRQQAIDLLKARGMLSTQLDLLSDVEVNLASAFSGQHLAAQFRTSNTVCSLRKVDSVEFIIELGSRIIQNDPQKSKVLARLMPNWLNQIQLPTTIPDSSSSKFRNLINVLLLVTSRIVDTHSDEVPSIWTSFANASPGNSKAIATYLVEQTARRGLPGFVGLVRIVISCMSCDDATDGIHKDLLSSTDPVPAVSSGSRSSVDLEAHFPALSSRVGCSPMQAVILLLGEQMVLRPLMLVDRLPHILHAHIVQVDHTNLPFRAQMQEGLIRFMGMLRRAQTSNGQHSSAPEENSDQEPWSSFWEYDDLGGSRRHRKGPPANMESLVHQIASLSSQLFPDFSRNWTQVAVEWATQCPVRHIACRSLQVVRVLGLPVDTPLLAELLLFALEVLTTYSDCVKITTGNSALYAQLFWTGVSCLETANDLEFLESIDGALGLLYAACLPWCFHVLETGVMQYEIDVIALSVARVAESFRMEVLKLYLKTIEPTFSSSGISDLGYDLLTPLLNLLQTNTSQQALDILAEPIPIKTRPLNSRKALASSDDGLSKKVFGTPDETGWCIPSVQDAMISTRGRLTDVIDTFATSFMSENINRSSVVEFTYEWGHEAENSIDTQTQSDFAETNESFGDMVSTLHDLSDFFGQDGGGGTAHGSSSRISSPLNPSTARVAAILSRSLSKRRANRPSLHVKPSGGAGQAIDRQPTHHEAPSMNHNSSSSLIGLSSGSRPLSMISSSGSSSPRRNLPPVGVSPSGTFCTDDSQSVFGLELDNDHHHHH</sequence>
<dbReference type="InterPro" id="IPR025481">
    <property type="entry name" value="Cell_Morphogen_C"/>
</dbReference>
<feature type="domain" description="Cell morphogenesis protein N-terminal" evidence="2">
    <location>
        <begin position="552"/>
        <end position="904"/>
    </location>
</feature>
<dbReference type="InterPro" id="IPR025614">
    <property type="entry name" value="Cell_morpho_N"/>
</dbReference>
<dbReference type="InterPro" id="IPR016024">
    <property type="entry name" value="ARM-type_fold"/>
</dbReference>
<evidence type="ECO:0000256" key="1">
    <source>
        <dbReference type="SAM" id="MobiDB-lite"/>
    </source>
</evidence>